<dbReference type="PANTHER" id="PTHR31352">
    <property type="entry name" value="BETA-AMYLASE 1, CHLOROPLASTIC"/>
    <property type="match status" value="1"/>
</dbReference>
<evidence type="ECO:0000256" key="2">
    <source>
        <dbReference type="ARBA" id="ARBA00005652"/>
    </source>
</evidence>
<comment type="caution">
    <text evidence="9">The sequence shown here is derived from an EMBL/GenBank/DDBJ whole genome shotgun (WGS) entry which is preliminary data.</text>
</comment>
<evidence type="ECO:0000313" key="10">
    <source>
        <dbReference type="Proteomes" id="UP000306102"/>
    </source>
</evidence>
<evidence type="ECO:0000256" key="5">
    <source>
        <dbReference type="ARBA" id="ARBA00023277"/>
    </source>
</evidence>
<name>A0A4S4DSV2_CAMSN</name>
<dbReference type="InterPro" id="IPR018238">
    <property type="entry name" value="Glyco_hydro_14_CS"/>
</dbReference>
<dbReference type="Proteomes" id="UP000306102">
    <property type="component" value="Unassembled WGS sequence"/>
</dbReference>
<gene>
    <name evidence="9" type="ORF">TEA_016005</name>
</gene>
<dbReference type="STRING" id="542762.A0A4S4DSV2"/>
<keyword evidence="10" id="KW-1185">Reference proteome</keyword>
<keyword evidence="7 8" id="KW-0624">Polysaccharide degradation</keyword>
<dbReference type="InterPro" id="IPR017853">
    <property type="entry name" value="GH"/>
</dbReference>
<proteinExistence type="inferred from homology"/>
<keyword evidence="4 8" id="KW-0378">Hydrolase</keyword>
<dbReference type="GO" id="GO:0016161">
    <property type="term" value="F:beta-amylase activity"/>
    <property type="evidence" value="ECO:0007669"/>
    <property type="project" value="UniProtKB-EC"/>
</dbReference>
<dbReference type="EMBL" id="SDRB02010464">
    <property type="protein sequence ID" value="THG06308.1"/>
    <property type="molecule type" value="Genomic_DNA"/>
</dbReference>
<dbReference type="PANTHER" id="PTHR31352:SF47">
    <property type="entry name" value="BETA-AMYLASE 7"/>
    <property type="match status" value="1"/>
</dbReference>
<keyword evidence="6 8" id="KW-0326">Glycosidase</keyword>
<evidence type="ECO:0000256" key="8">
    <source>
        <dbReference type="RuleBase" id="RU000509"/>
    </source>
</evidence>
<evidence type="ECO:0000313" key="9">
    <source>
        <dbReference type="EMBL" id="THG06308.1"/>
    </source>
</evidence>
<dbReference type="Pfam" id="PF01373">
    <property type="entry name" value="Glyco_hydro_14"/>
    <property type="match status" value="1"/>
</dbReference>
<comment type="catalytic activity">
    <reaction evidence="1 8">
        <text>Hydrolysis of (1-&gt;4)-alpha-D-glucosidic linkages in polysaccharides so as to remove successive maltose units from the non-reducing ends of the chains.</text>
        <dbReference type="EC" id="3.2.1.2"/>
    </reaction>
</comment>
<keyword evidence="5 8" id="KW-0119">Carbohydrate metabolism</keyword>
<evidence type="ECO:0000256" key="3">
    <source>
        <dbReference type="ARBA" id="ARBA00012594"/>
    </source>
</evidence>
<reference evidence="9 10" key="1">
    <citation type="journal article" date="2018" name="Proc. Natl. Acad. Sci. U.S.A.">
        <title>Draft genome sequence of Camellia sinensis var. sinensis provides insights into the evolution of the tea genome and tea quality.</title>
        <authorList>
            <person name="Wei C."/>
            <person name="Yang H."/>
            <person name="Wang S."/>
            <person name="Zhao J."/>
            <person name="Liu C."/>
            <person name="Gao L."/>
            <person name="Xia E."/>
            <person name="Lu Y."/>
            <person name="Tai Y."/>
            <person name="She G."/>
            <person name="Sun J."/>
            <person name="Cao H."/>
            <person name="Tong W."/>
            <person name="Gao Q."/>
            <person name="Li Y."/>
            <person name="Deng W."/>
            <person name="Jiang X."/>
            <person name="Wang W."/>
            <person name="Chen Q."/>
            <person name="Zhang S."/>
            <person name="Li H."/>
            <person name="Wu J."/>
            <person name="Wang P."/>
            <person name="Li P."/>
            <person name="Shi C."/>
            <person name="Zheng F."/>
            <person name="Jian J."/>
            <person name="Huang B."/>
            <person name="Shan D."/>
            <person name="Shi M."/>
            <person name="Fang C."/>
            <person name="Yue Y."/>
            <person name="Li F."/>
            <person name="Li D."/>
            <person name="Wei S."/>
            <person name="Han B."/>
            <person name="Jiang C."/>
            <person name="Yin Y."/>
            <person name="Xia T."/>
            <person name="Zhang Z."/>
            <person name="Bennetzen J.L."/>
            <person name="Zhao S."/>
            <person name="Wan X."/>
        </authorList>
    </citation>
    <scope>NUCLEOTIDE SEQUENCE [LARGE SCALE GENOMIC DNA]</scope>
    <source>
        <strain evidence="10">cv. Shuchazao</strain>
        <tissue evidence="9">Leaf</tissue>
    </source>
</reference>
<evidence type="ECO:0000256" key="6">
    <source>
        <dbReference type="ARBA" id="ARBA00023295"/>
    </source>
</evidence>
<dbReference type="PROSITE" id="PS00506">
    <property type="entry name" value="BETA_AMYLASE_1"/>
    <property type="match status" value="1"/>
</dbReference>
<dbReference type="SUPFAM" id="SSF51445">
    <property type="entry name" value="(Trans)glycosidases"/>
    <property type="match status" value="1"/>
</dbReference>
<evidence type="ECO:0000256" key="4">
    <source>
        <dbReference type="ARBA" id="ARBA00022801"/>
    </source>
</evidence>
<evidence type="ECO:0000256" key="7">
    <source>
        <dbReference type="ARBA" id="ARBA00023326"/>
    </source>
</evidence>
<dbReference type="AlphaFoldDB" id="A0A4S4DSV2"/>
<protein>
    <recommendedName>
        <fullName evidence="3 8">Beta-amylase</fullName>
        <ecNumber evidence="3 8">3.2.1.2</ecNumber>
    </recommendedName>
</protein>
<dbReference type="GO" id="GO:0000272">
    <property type="term" value="P:polysaccharide catabolic process"/>
    <property type="evidence" value="ECO:0007669"/>
    <property type="project" value="UniProtKB-KW"/>
</dbReference>
<organism evidence="9 10">
    <name type="scientific">Camellia sinensis var. sinensis</name>
    <name type="common">China tea</name>
    <dbReference type="NCBI Taxonomy" id="542762"/>
    <lineage>
        <taxon>Eukaryota</taxon>
        <taxon>Viridiplantae</taxon>
        <taxon>Streptophyta</taxon>
        <taxon>Embryophyta</taxon>
        <taxon>Tracheophyta</taxon>
        <taxon>Spermatophyta</taxon>
        <taxon>Magnoliopsida</taxon>
        <taxon>eudicotyledons</taxon>
        <taxon>Gunneridae</taxon>
        <taxon>Pentapetalae</taxon>
        <taxon>asterids</taxon>
        <taxon>Ericales</taxon>
        <taxon>Theaceae</taxon>
        <taxon>Camellia</taxon>
    </lineage>
</organism>
<dbReference type="InterPro" id="IPR001554">
    <property type="entry name" value="Glyco_hydro_14"/>
</dbReference>
<comment type="similarity">
    <text evidence="2 8">Belongs to the glycosyl hydrolase 14 family.</text>
</comment>
<dbReference type="Gene3D" id="3.20.20.80">
    <property type="entry name" value="Glycosidases"/>
    <property type="match status" value="1"/>
</dbReference>
<dbReference type="EC" id="3.2.1.2" evidence="3 8"/>
<accession>A0A4S4DSV2</accession>
<evidence type="ECO:0000256" key="1">
    <source>
        <dbReference type="ARBA" id="ARBA00000546"/>
    </source>
</evidence>
<sequence>MGNEVFREISLPNYQPDGRLHTSTAVAVLGKSLAVLDCTSPQADLIASTEVEPQSLLQMDSQRESEEVKNLNLLQVMAKERIESMDKPPKLQERDFSGTAYVPVYVMLPGQLGVINMDCQLVDQDNLLNQVVMSFHECGGNVGDDVHIPLPQWLTAIGQRNPDIFFTDKKGRHNPECLTWGIDKERILRGGTAVEILHYVVLLSSQIREMKMDDDGDEGTTTTTIAIPTFAGSFPTPSAIAAEGEERPEGVVSFHVCKRGKSIVFFNETRPSCGCRVHECVIIDVGFA</sequence>